<dbReference type="EC" id="2.7.13.3" evidence="2"/>
<proteinExistence type="predicted"/>
<feature type="transmembrane region" description="Helical" evidence="6">
    <location>
        <begin position="68"/>
        <end position="85"/>
    </location>
</feature>
<evidence type="ECO:0000256" key="2">
    <source>
        <dbReference type="ARBA" id="ARBA00012438"/>
    </source>
</evidence>
<reference evidence="8 9" key="1">
    <citation type="submission" date="2018-01" db="EMBL/GenBank/DDBJ databases">
        <title>Genome Sequencing and Assembly of Anaerobacter polyendosporus strain CT4.</title>
        <authorList>
            <person name="Tachaapaikoon C."/>
            <person name="Sutheeworapong S."/>
            <person name="Jenjaroenpun P."/>
            <person name="Wongsurawat T."/>
            <person name="Nookeaw I."/>
            <person name="Cheawchanlertfa P."/>
            <person name="Kosugi A."/>
            <person name="Cheevadhanarak S."/>
            <person name="Ratanakhanokchai K."/>
        </authorList>
    </citation>
    <scope>NUCLEOTIDE SEQUENCE [LARGE SCALE GENOMIC DNA]</scope>
    <source>
        <strain evidence="8 9">CT4</strain>
    </source>
</reference>
<evidence type="ECO:0000256" key="5">
    <source>
        <dbReference type="ARBA" id="ARBA00023012"/>
    </source>
</evidence>
<evidence type="ECO:0000313" key="8">
    <source>
        <dbReference type="EMBL" id="QAA32945.1"/>
    </source>
</evidence>
<keyword evidence="3" id="KW-0808">Transferase</keyword>
<gene>
    <name evidence="8" type="ORF">C1I91_15575</name>
</gene>
<dbReference type="GO" id="GO:0016020">
    <property type="term" value="C:membrane"/>
    <property type="evidence" value="ECO:0007669"/>
    <property type="project" value="InterPro"/>
</dbReference>
<dbReference type="Pfam" id="PF07730">
    <property type="entry name" value="HisKA_3"/>
    <property type="match status" value="1"/>
</dbReference>
<comment type="catalytic activity">
    <reaction evidence="1">
        <text>ATP + protein L-histidine = ADP + protein N-phospho-L-histidine.</text>
        <dbReference type="EC" id="2.7.13.3"/>
    </reaction>
</comment>
<dbReference type="InterPro" id="IPR011712">
    <property type="entry name" value="Sig_transdc_His_kin_sub3_dim/P"/>
</dbReference>
<feature type="transmembrane region" description="Helical" evidence="6">
    <location>
        <begin position="12"/>
        <end position="30"/>
    </location>
</feature>
<evidence type="ECO:0000313" key="9">
    <source>
        <dbReference type="Proteomes" id="UP000286268"/>
    </source>
</evidence>
<sequence length="391" mass="45018">MRKYSSTRGRLLFCRIMEIVALNTILPHILKGHEVLNTYTSFLLSLCLILVLNNIFRYKYLKDYRNKTYYLSYGLSVVIIGYFNYYMKNPGTDIYFILTLIEVMIVNRDIKTRLVTFHFIIYLISNLYKIDLFDSKAFISSLVNVALNYGSFFLIIFLFRTVVNERNKVLDLNQELLAKNLTLNEYSEIIKQLTLEQERTRIAQELHDSIGHSLIALKMNIEYAENILDKDPEKAKTAITKAKQVSKESMNSLREVVSILRKDNYVDKLRISINEIFNNFKESNSIEFTLHMDEEVEKVSPDIKNCIYKTIREAVTNGIKHGNATNFIIEINKKDNNISLLVQNNGLPCSNIIKSTGLKGIESRIKALGGNVSFISGEIKNFTISANIPNV</sequence>
<keyword evidence="6" id="KW-1133">Transmembrane helix</keyword>
<dbReference type="OrthoDB" id="199946at2"/>
<dbReference type="RefSeq" id="WP_128213679.1">
    <property type="nucleotide sequence ID" value="NZ_CP025746.1"/>
</dbReference>
<accession>A0A3R5UG46</accession>
<dbReference type="EMBL" id="CP025746">
    <property type="protein sequence ID" value="QAA32945.1"/>
    <property type="molecule type" value="Genomic_DNA"/>
</dbReference>
<keyword evidence="4 8" id="KW-0418">Kinase</keyword>
<dbReference type="GO" id="GO:0046983">
    <property type="term" value="F:protein dimerization activity"/>
    <property type="evidence" value="ECO:0007669"/>
    <property type="project" value="InterPro"/>
</dbReference>
<evidence type="ECO:0000259" key="7">
    <source>
        <dbReference type="Pfam" id="PF07730"/>
    </source>
</evidence>
<evidence type="ECO:0000256" key="1">
    <source>
        <dbReference type="ARBA" id="ARBA00000085"/>
    </source>
</evidence>
<feature type="transmembrane region" description="Helical" evidence="6">
    <location>
        <begin position="137"/>
        <end position="159"/>
    </location>
</feature>
<name>A0A3R5UG46_9CLOT</name>
<feature type="transmembrane region" description="Helical" evidence="6">
    <location>
        <begin position="36"/>
        <end position="56"/>
    </location>
</feature>
<evidence type="ECO:0000256" key="6">
    <source>
        <dbReference type="SAM" id="Phobius"/>
    </source>
</evidence>
<keyword evidence="6" id="KW-0812">Transmembrane</keyword>
<evidence type="ECO:0000256" key="3">
    <source>
        <dbReference type="ARBA" id="ARBA00022679"/>
    </source>
</evidence>
<keyword evidence="5" id="KW-0902">Two-component regulatory system</keyword>
<dbReference type="SUPFAM" id="SSF55874">
    <property type="entry name" value="ATPase domain of HSP90 chaperone/DNA topoisomerase II/histidine kinase"/>
    <property type="match status" value="1"/>
</dbReference>
<dbReference type="InterPro" id="IPR050482">
    <property type="entry name" value="Sensor_HK_TwoCompSys"/>
</dbReference>
<dbReference type="KEGG" id="cmah:C1I91_15575"/>
<organism evidence="8 9">
    <name type="scientific">Clostridium manihotivorum</name>
    <dbReference type="NCBI Taxonomy" id="2320868"/>
    <lineage>
        <taxon>Bacteria</taxon>
        <taxon>Bacillati</taxon>
        <taxon>Bacillota</taxon>
        <taxon>Clostridia</taxon>
        <taxon>Eubacteriales</taxon>
        <taxon>Clostridiaceae</taxon>
        <taxon>Clostridium</taxon>
    </lineage>
</organism>
<dbReference type="InterPro" id="IPR036890">
    <property type="entry name" value="HATPase_C_sf"/>
</dbReference>
<protein>
    <recommendedName>
        <fullName evidence="2">histidine kinase</fullName>
        <ecNumber evidence="2">2.7.13.3</ecNumber>
    </recommendedName>
</protein>
<keyword evidence="6" id="KW-0472">Membrane</keyword>
<dbReference type="GO" id="GO:0000155">
    <property type="term" value="F:phosphorelay sensor kinase activity"/>
    <property type="evidence" value="ECO:0007669"/>
    <property type="project" value="InterPro"/>
</dbReference>
<dbReference type="AlphaFoldDB" id="A0A3R5UG46"/>
<dbReference type="Gene3D" id="1.20.5.1930">
    <property type="match status" value="1"/>
</dbReference>
<evidence type="ECO:0000256" key="4">
    <source>
        <dbReference type="ARBA" id="ARBA00022777"/>
    </source>
</evidence>
<feature type="domain" description="Signal transduction histidine kinase subgroup 3 dimerisation and phosphoacceptor" evidence="7">
    <location>
        <begin position="198"/>
        <end position="263"/>
    </location>
</feature>
<dbReference type="Proteomes" id="UP000286268">
    <property type="component" value="Chromosome"/>
</dbReference>
<keyword evidence="9" id="KW-1185">Reference proteome</keyword>
<dbReference type="Gene3D" id="3.30.565.10">
    <property type="entry name" value="Histidine kinase-like ATPase, C-terminal domain"/>
    <property type="match status" value="1"/>
</dbReference>
<dbReference type="PANTHER" id="PTHR24421">
    <property type="entry name" value="NITRATE/NITRITE SENSOR PROTEIN NARX-RELATED"/>
    <property type="match status" value="1"/>
</dbReference>